<dbReference type="PROSITE" id="PS51192">
    <property type="entry name" value="HELICASE_ATP_BIND_1"/>
    <property type="match status" value="1"/>
</dbReference>
<dbReference type="AlphaFoldDB" id="A0A1Q5PM39"/>
<comment type="caution">
    <text evidence="9">The sequence shown here is derived from an EMBL/GenBank/DDBJ whole genome shotgun (WGS) entry which is preliminary data.</text>
</comment>
<dbReference type="PANTHER" id="PTHR43519:SF1">
    <property type="entry name" value="ATP-DEPENDENT RNA HELICASE HRPB"/>
    <property type="match status" value="1"/>
</dbReference>
<proteinExistence type="predicted"/>
<dbReference type="NCBIfam" id="TIGR01970">
    <property type="entry name" value="DEAH_box_HrpB"/>
    <property type="match status" value="1"/>
</dbReference>
<dbReference type="InterPro" id="IPR007502">
    <property type="entry name" value="Helicase-assoc_dom"/>
</dbReference>
<feature type="region of interest" description="Disordered" evidence="6">
    <location>
        <begin position="832"/>
        <end position="853"/>
    </location>
</feature>
<dbReference type="EC" id="3.6.4.13" evidence="1"/>
<dbReference type="InterPro" id="IPR010225">
    <property type="entry name" value="HrpB"/>
</dbReference>
<dbReference type="Gene3D" id="1.20.120.1080">
    <property type="match status" value="1"/>
</dbReference>
<evidence type="ECO:0000256" key="5">
    <source>
        <dbReference type="ARBA" id="ARBA00022840"/>
    </source>
</evidence>
<dbReference type="GO" id="GO:0003724">
    <property type="term" value="F:RNA helicase activity"/>
    <property type="evidence" value="ECO:0007669"/>
    <property type="project" value="UniProtKB-EC"/>
</dbReference>
<dbReference type="GO" id="GO:0016787">
    <property type="term" value="F:hydrolase activity"/>
    <property type="evidence" value="ECO:0007669"/>
    <property type="project" value="UniProtKB-KW"/>
</dbReference>
<keyword evidence="3" id="KW-0378">Hydrolase</keyword>
<dbReference type="InterPro" id="IPR013689">
    <property type="entry name" value="RNA_helicase_ATP-dep_HrpB_C"/>
</dbReference>
<keyword evidence="5" id="KW-0067">ATP-binding</keyword>
<dbReference type="EMBL" id="MPDM01000006">
    <property type="protein sequence ID" value="OKL48124.1"/>
    <property type="molecule type" value="Genomic_DNA"/>
</dbReference>
<evidence type="ECO:0000259" key="7">
    <source>
        <dbReference type="PROSITE" id="PS51192"/>
    </source>
</evidence>
<name>A0A1Q5PM39_9ACTO</name>
<dbReference type="Pfam" id="PF00270">
    <property type="entry name" value="DEAD"/>
    <property type="match status" value="1"/>
</dbReference>
<dbReference type="InterPro" id="IPR027417">
    <property type="entry name" value="P-loop_NTPase"/>
</dbReference>
<dbReference type="PROSITE" id="PS51194">
    <property type="entry name" value="HELICASE_CTER"/>
    <property type="match status" value="1"/>
</dbReference>
<keyword evidence="2" id="KW-0547">Nucleotide-binding</keyword>
<dbReference type="STRING" id="156892.BM477_06200"/>
<feature type="domain" description="Helicase ATP-binding" evidence="7">
    <location>
        <begin position="24"/>
        <end position="185"/>
    </location>
</feature>
<dbReference type="Pfam" id="PF08482">
    <property type="entry name" value="HrpB_C"/>
    <property type="match status" value="1"/>
</dbReference>
<accession>A0A1Q5PM39</accession>
<dbReference type="Gene3D" id="3.40.50.300">
    <property type="entry name" value="P-loop containing nucleotide triphosphate hydrolases"/>
    <property type="match status" value="2"/>
</dbReference>
<dbReference type="Pfam" id="PF04408">
    <property type="entry name" value="WHD_HA2"/>
    <property type="match status" value="1"/>
</dbReference>
<evidence type="ECO:0000256" key="4">
    <source>
        <dbReference type="ARBA" id="ARBA00022806"/>
    </source>
</evidence>
<dbReference type="PROSITE" id="PS00690">
    <property type="entry name" value="DEAH_ATP_HELICASE"/>
    <property type="match status" value="1"/>
</dbReference>
<gene>
    <name evidence="9" type="ORF">BM477_06200</name>
</gene>
<evidence type="ECO:0000256" key="6">
    <source>
        <dbReference type="SAM" id="MobiDB-lite"/>
    </source>
</evidence>
<feature type="compositionally biased region" description="Polar residues" evidence="6">
    <location>
        <begin position="509"/>
        <end position="527"/>
    </location>
</feature>
<evidence type="ECO:0000256" key="2">
    <source>
        <dbReference type="ARBA" id="ARBA00022741"/>
    </source>
</evidence>
<dbReference type="Pfam" id="PF00271">
    <property type="entry name" value="Helicase_C"/>
    <property type="match status" value="1"/>
</dbReference>
<evidence type="ECO:0000313" key="9">
    <source>
        <dbReference type="EMBL" id="OKL48124.1"/>
    </source>
</evidence>
<dbReference type="InterPro" id="IPR048333">
    <property type="entry name" value="HA2_WH"/>
</dbReference>
<dbReference type="OrthoDB" id="9805617at2"/>
<feature type="domain" description="Helicase C-terminal" evidence="8">
    <location>
        <begin position="220"/>
        <end position="390"/>
    </location>
</feature>
<evidence type="ECO:0000313" key="10">
    <source>
        <dbReference type="Proteomes" id="UP000186465"/>
    </source>
</evidence>
<dbReference type="PIRSF" id="PIRSF005496">
    <property type="entry name" value="ATP_hel_hrpB"/>
    <property type="match status" value="1"/>
</dbReference>
<dbReference type="CDD" id="cd17990">
    <property type="entry name" value="DEXHc_HrpB"/>
    <property type="match status" value="1"/>
</dbReference>
<evidence type="ECO:0000259" key="8">
    <source>
        <dbReference type="PROSITE" id="PS51194"/>
    </source>
</evidence>
<dbReference type="InterPro" id="IPR011545">
    <property type="entry name" value="DEAD/DEAH_box_helicase_dom"/>
</dbReference>
<dbReference type="InterPro" id="IPR049614">
    <property type="entry name" value="HrpB_DEXH"/>
</dbReference>
<keyword evidence="4 9" id="KW-0347">Helicase</keyword>
<feature type="region of interest" description="Disordered" evidence="6">
    <location>
        <begin position="509"/>
        <end position="529"/>
    </location>
</feature>
<dbReference type="SUPFAM" id="SSF52540">
    <property type="entry name" value="P-loop containing nucleoside triphosphate hydrolases"/>
    <property type="match status" value="1"/>
</dbReference>
<protein>
    <recommendedName>
        <fullName evidence="1">RNA helicase</fullName>
        <ecNumber evidence="1">3.6.4.13</ecNumber>
    </recommendedName>
</protein>
<dbReference type="GO" id="GO:0003676">
    <property type="term" value="F:nucleic acid binding"/>
    <property type="evidence" value="ECO:0007669"/>
    <property type="project" value="InterPro"/>
</dbReference>
<dbReference type="PANTHER" id="PTHR43519">
    <property type="entry name" value="ATP-DEPENDENT RNA HELICASE HRPB"/>
    <property type="match status" value="1"/>
</dbReference>
<dbReference type="InterPro" id="IPR014001">
    <property type="entry name" value="Helicase_ATP-bd"/>
</dbReference>
<dbReference type="InterPro" id="IPR002464">
    <property type="entry name" value="DNA/RNA_helicase_DEAH_CS"/>
</dbReference>
<evidence type="ECO:0000256" key="3">
    <source>
        <dbReference type="ARBA" id="ARBA00022801"/>
    </source>
</evidence>
<dbReference type="GO" id="GO:0005524">
    <property type="term" value="F:ATP binding"/>
    <property type="evidence" value="ECO:0007669"/>
    <property type="project" value="UniProtKB-KW"/>
</dbReference>
<dbReference type="Proteomes" id="UP000186465">
    <property type="component" value="Unassembled WGS sequence"/>
</dbReference>
<organism evidence="9 10">
    <name type="scientific">Boudabousia marimammalium</name>
    <dbReference type="NCBI Taxonomy" id="156892"/>
    <lineage>
        <taxon>Bacteria</taxon>
        <taxon>Bacillati</taxon>
        <taxon>Actinomycetota</taxon>
        <taxon>Actinomycetes</taxon>
        <taxon>Actinomycetales</taxon>
        <taxon>Actinomycetaceae</taxon>
        <taxon>Boudabousia</taxon>
    </lineage>
</organism>
<dbReference type="CDD" id="cd18791">
    <property type="entry name" value="SF2_C_RHA"/>
    <property type="match status" value="1"/>
</dbReference>
<keyword evidence="10" id="KW-1185">Reference proteome</keyword>
<dbReference type="SMART" id="SM00847">
    <property type="entry name" value="HA2"/>
    <property type="match status" value="1"/>
</dbReference>
<dbReference type="SMART" id="SM00490">
    <property type="entry name" value="HELICc"/>
    <property type="match status" value="1"/>
</dbReference>
<evidence type="ECO:0000256" key="1">
    <source>
        <dbReference type="ARBA" id="ARBA00012552"/>
    </source>
</evidence>
<dbReference type="SMART" id="SM00487">
    <property type="entry name" value="DEXDc"/>
    <property type="match status" value="1"/>
</dbReference>
<reference evidence="10" key="1">
    <citation type="submission" date="2016-11" db="EMBL/GenBank/DDBJ databases">
        <title>Actinomyces gypaetusis sp. nov. isolated from Gypaetus barbatus in Qinghai Tibet Plateau China.</title>
        <authorList>
            <person name="Meng X."/>
        </authorList>
    </citation>
    <scope>NUCLEOTIDE SEQUENCE [LARGE SCALE GENOMIC DNA]</scope>
    <source>
        <strain evidence="10">DSM 15383</strain>
    </source>
</reference>
<dbReference type="InterPro" id="IPR001650">
    <property type="entry name" value="Helicase_C-like"/>
</dbReference>
<sequence length="853" mass="91224">MLALHDLLASPPDLPVVAGLSEVRGALDTHHTLVVSAPPGTGKTTLLPPLLADLLAGTRVIVTQPRRIAARTAATRLSALLGQPVGKTIGYSVRGDTKNSAATLIEFVTPGVLLRRLQNDPELNGVGAVIIDEVHERNLDSDLAVAFLNDVRQLREDLYLVAMSATVAAQTVAPILGDGTPIVEIPGLIHPVTVVEAPPGRGQQALGTVSRWGQIGVRPEFLQHVTDTTLRALAETSGDILVFLPGVKELESVAANLRTTQAGCEVLPLHGGLSAAQQDHIYQPHTVRRVIVSTAVAESSITVPGVRVVVDACLSREPRIDLARGLSSLVTVGASRAACTQRAGRAGREAAGTVYRCVDAATWAGMREHTEPEITHSDLTGLALHCAAWGAPGGQGLNWLTDPPAPALQAAERTLDSLGATNAGQITALGRALATLPLSPRWGRALIEASPWIGARLAAQAIATADATVRAEGADGVALWKSLARGGGNPAAASQWKQQWQRLEKQAQQWSGEIVPSPTTQQTARQGETTRDEALATVIALAYPDRLARQRAKDSPNYLLAGGVGGQLPEHSPLRGQEWLAVADLLHLQGRSDALISLAAPIPADLALELGASLRQDIPQVEVTERGKVRVLLNRQLGQITLQQVVEKQPQRDLVEQAIRRYLTEHGWGALEQSPAAKQLLSRLSFLHAQLRAPWPDVSETALLARLDEWLGPELAQAVKAGKLPKVTAAAVQALLPWPEASRLDELAPEQIQVPTGRQIPVDYSDGQPRIRVQLQQCFGWTDSPTLADGRVPLTIELLSPAQRPLAITADLHSFWTGPYAGVRAEMRGRYPKHPWPEDPLTATATTHAKRRR</sequence>